<proteinExistence type="predicted"/>
<dbReference type="AlphaFoldDB" id="A8SA27"/>
<protein>
    <submittedName>
        <fullName evidence="1">Uncharacterized protein</fullName>
    </submittedName>
</protein>
<comment type="caution">
    <text evidence="1">The sequence shown here is derived from an EMBL/GenBank/DDBJ whole genome shotgun (WGS) entry which is preliminary data.</text>
</comment>
<evidence type="ECO:0000313" key="1">
    <source>
        <dbReference type="EMBL" id="EDP21903.1"/>
    </source>
</evidence>
<accession>A8SA27</accession>
<name>A8SA27_9FIRM</name>
<reference evidence="1 2" key="2">
    <citation type="submission" date="2007-09" db="EMBL/GenBank/DDBJ databases">
        <authorList>
            <person name="Fulton L."/>
            <person name="Clifton S."/>
            <person name="Fulton B."/>
            <person name="Xu J."/>
            <person name="Minx P."/>
            <person name="Pepin K.H."/>
            <person name="Johnson M."/>
            <person name="Thiruvilangam P."/>
            <person name="Bhonagiri V."/>
            <person name="Nash W.E."/>
            <person name="Mardis E.R."/>
            <person name="Wilson R.K."/>
        </authorList>
    </citation>
    <scope>NUCLEOTIDE SEQUENCE [LARGE SCALE GENOMIC DNA]</scope>
    <source>
        <strain evidence="1 2">M21/2</strain>
    </source>
</reference>
<evidence type="ECO:0000313" key="2">
    <source>
        <dbReference type="Proteomes" id="UP000005945"/>
    </source>
</evidence>
<organism evidence="1 2">
    <name type="scientific">Faecalibacterium prausnitzii M21/2</name>
    <dbReference type="NCBI Taxonomy" id="411485"/>
    <lineage>
        <taxon>Bacteria</taxon>
        <taxon>Bacillati</taxon>
        <taxon>Bacillota</taxon>
        <taxon>Clostridia</taxon>
        <taxon>Eubacteriales</taxon>
        <taxon>Oscillospiraceae</taxon>
        <taxon>Faecalibacterium</taxon>
    </lineage>
</organism>
<sequence length="38" mass="4691">MPPRFYRKIKNAMWLFETNHIANCTNLDYQIQPKTYPF</sequence>
<dbReference type="HOGENOM" id="CLU_3328112_0_0_9"/>
<dbReference type="Proteomes" id="UP000005945">
    <property type="component" value="Unassembled WGS sequence"/>
</dbReference>
<reference evidence="1 2" key="1">
    <citation type="submission" date="2007-09" db="EMBL/GenBank/DDBJ databases">
        <title>Draft genome sequence of Faecalibacterium prausnitzii M21/2.</title>
        <authorList>
            <person name="Sudarsanam P."/>
            <person name="Ley R."/>
            <person name="Guruge J."/>
            <person name="Turnbaugh P.J."/>
            <person name="Mahowald M."/>
            <person name="Liep D."/>
            <person name="Gordon J."/>
        </authorList>
    </citation>
    <scope>NUCLEOTIDE SEQUENCE [LARGE SCALE GENOMIC DNA]</scope>
    <source>
        <strain evidence="1 2">M21/2</strain>
    </source>
</reference>
<dbReference type="EMBL" id="ABED02000024">
    <property type="protein sequence ID" value="EDP21903.1"/>
    <property type="molecule type" value="Genomic_DNA"/>
</dbReference>
<gene>
    <name evidence="1" type="ORF">FAEPRAM212_01221</name>
</gene>